<dbReference type="AlphaFoldDB" id="A0A2U3K5U5"/>
<reference evidence="2" key="1">
    <citation type="submission" date="2018-02" db="EMBL/GenBank/DDBJ databases">
        <authorList>
            <person name="Hausmann B."/>
        </authorList>
    </citation>
    <scope>NUCLEOTIDE SEQUENCE [LARGE SCALE GENOMIC DNA]</scope>
    <source>
        <strain evidence="2">Peat soil MAG SbF1</strain>
    </source>
</reference>
<protein>
    <submittedName>
        <fullName evidence="1">Uncharacterized protein</fullName>
    </submittedName>
</protein>
<sequence>MGRRVPKYLTIKHQYSTILGSGGLFIPRASSKCITVSCEKSGVRVKCTALFYVPNIILPEDGFSSIDRYEHLVILSD</sequence>
<name>A0A2U3K5U5_9FIRM</name>
<accession>A0A2U3K5U5</accession>
<dbReference type="Proteomes" id="UP000238916">
    <property type="component" value="Unassembled WGS sequence"/>
</dbReference>
<evidence type="ECO:0000313" key="1">
    <source>
        <dbReference type="EMBL" id="SPF35013.1"/>
    </source>
</evidence>
<dbReference type="EMBL" id="OMOF01000049">
    <property type="protein sequence ID" value="SPF35013.1"/>
    <property type="molecule type" value="Genomic_DNA"/>
</dbReference>
<organism evidence="1 2">
    <name type="scientific">Candidatus Desulfosporosinus infrequens</name>
    <dbReference type="NCBI Taxonomy" id="2043169"/>
    <lineage>
        <taxon>Bacteria</taxon>
        <taxon>Bacillati</taxon>
        <taxon>Bacillota</taxon>
        <taxon>Clostridia</taxon>
        <taxon>Eubacteriales</taxon>
        <taxon>Desulfitobacteriaceae</taxon>
        <taxon>Desulfosporosinus</taxon>
    </lineage>
</organism>
<gene>
    <name evidence="1" type="ORF">SBF1_1420004</name>
</gene>
<evidence type="ECO:0000313" key="2">
    <source>
        <dbReference type="Proteomes" id="UP000238916"/>
    </source>
</evidence>
<proteinExistence type="predicted"/>